<reference evidence="2" key="1">
    <citation type="journal article" date="2022" name="Mol. Ecol. Resour.">
        <title>The genomes of chicory, endive, great burdock and yacon provide insights into Asteraceae palaeo-polyploidization history and plant inulin production.</title>
        <authorList>
            <person name="Fan W."/>
            <person name="Wang S."/>
            <person name="Wang H."/>
            <person name="Wang A."/>
            <person name="Jiang F."/>
            <person name="Liu H."/>
            <person name="Zhao H."/>
            <person name="Xu D."/>
            <person name="Zhang Y."/>
        </authorList>
    </citation>
    <scope>NUCLEOTIDE SEQUENCE [LARGE SCALE GENOMIC DNA]</scope>
    <source>
        <strain evidence="2">cv. Niubang</strain>
    </source>
</reference>
<dbReference type="EMBL" id="CM042054">
    <property type="protein sequence ID" value="KAI3706276.1"/>
    <property type="molecule type" value="Genomic_DNA"/>
</dbReference>
<evidence type="ECO:0000313" key="2">
    <source>
        <dbReference type="Proteomes" id="UP001055879"/>
    </source>
</evidence>
<gene>
    <name evidence="1" type="ORF">L6452_23896</name>
</gene>
<protein>
    <submittedName>
        <fullName evidence="1">Uncharacterized protein</fullName>
    </submittedName>
</protein>
<keyword evidence="2" id="KW-1185">Reference proteome</keyword>
<name>A0ACB9A939_ARCLA</name>
<evidence type="ECO:0000313" key="1">
    <source>
        <dbReference type="EMBL" id="KAI3706276.1"/>
    </source>
</evidence>
<comment type="caution">
    <text evidence="1">The sequence shown here is derived from an EMBL/GenBank/DDBJ whole genome shotgun (WGS) entry which is preliminary data.</text>
</comment>
<organism evidence="1 2">
    <name type="scientific">Arctium lappa</name>
    <name type="common">Greater burdock</name>
    <name type="synonym">Lappa major</name>
    <dbReference type="NCBI Taxonomy" id="4217"/>
    <lineage>
        <taxon>Eukaryota</taxon>
        <taxon>Viridiplantae</taxon>
        <taxon>Streptophyta</taxon>
        <taxon>Embryophyta</taxon>
        <taxon>Tracheophyta</taxon>
        <taxon>Spermatophyta</taxon>
        <taxon>Magnoliopsida</taxon>
        <taxon>eudicotyledons</taxon>
        <taxon>Gunneridae</taxon>
        <taxon>Pentapetalae</taxon>
        <taxon>asterids</taxon>
        <taxon>campanulids</taxon>
        <taxon>Asterales</taxon>
        <taxon>Asteraceae</taxon>
        <taxon>Carduoideae</taxon>
        <taxon>Cardueae</taxon>
        <taxon>Arctiinae</taxon>
        <taxon>Arctium</taxon>
    </lineage>
</organism>
<accession>A0ACB9A939</accession>
<reference evidence="1 2" key="2">
    <citation type="journal article" date="2022" name="Mol. Ecol. Resour.">
        <title>The genomes of chicory, endive, great burdock and yacon provide insights into Asteraceae paleo-polyploidization history and plant inulin production.</title>
        <authorList>
            <person name="Fan W."/>
            <person name="Wang S."/>
            <person name="Wang H."/>
            <person name="Wang A."/>
            <person name="Jiang F."/>
            <person name="Liu H."/>
            <person name="Zhao H."/>
            <person name="Xu D."/>
            <person name="Zhang Y."/>
        </authorList>
    </citation>
    <scope>NUCLEOTIDE SEQUENCE [LARGE SCALE GENOMIC DNA]</scope>
    <source>
        <strain evidence="2">cv. Niubang</strain>
    </source>
</reference>
<sequence>MASTTVVNLTPFLLVGLAFFLFYKHPSSSITLNMTQQIYKSVHDFTVKDIRGNEVPLSSYKGKVLLIVNVASKCGLTESNYKELNILYQKYKNQDFEILAFPCNQFLWQEPGTNEEIEETVCTNFKAEFPIFDKIEVNGNNAAPLYKFLKSEKGGFLVDGIKWNFTKFLVNKEGKVIERYGPRTPPLEIEKDIQNLLQSSSS</sequence>
<dbReference type="Proteomes" id="UP001055879">
    <property type="component" value="Linkage Group LG08"/>
</dbReference>
<proteinExistence type="predicted"/>